<dbReference type="Proteomes" id="UP001233535">
    <property type="component" value="Unassembled WGS sequence"/>
</dbReference>
<comment type="caution">
    <text evidence="1">The sequence shown here is derived from an EMBL/GenBank/DDBJ whole genome shotgun (WGS) entry which is preliminary data.</text>
</comment>
<name>A0ABU1CH31_9GAMM</name>
<proteinExistence type="predicted"/>
<dbReference type="RefSeq" id="WP_309263379.1">
    <property type="nucleotide sequence ID" value="NZ_JARUHG010000005.1"/>
</dbReference>
<accession>A0ABU1CH31</accession>
<dbReference type="EMBL" id="JARUHG010000005">
    <property type="protein sequence ID" value="MDR0184255.1"/>
    <property type="molecule type" value="Genomic_DNA"/>
</dbReference>
<keyword evidence="2" id="KW-1185">Reference proteome</keyword>
<reference evidence="1 2" key="1">
    <citation type="submission" date="2023-04" db="EMBL/GenBank/DDBJ databases">
        <title>Lysobacter sp. strain UC isolated from soil sample.</title>
        <authorList>
            <person name="Choksket S."/>
            <person name="Harshvardhan F."/>
            <person name="Rana R."/>
            <person name="Patil P.B."/>
            <person name="Korpole S."/>
        </authorList>
    </citation>
    <scope>NUCLEOTIDE SEQUENCE [LARGE SCALE GENOMIC DNA]</scope>
    <source>
        <strain evidence="1 2">UC</strain>
    </source>
</reference>
<sequence length="309" mass="34782">MYVTEKINPLELLSQLLTCPVAGKVDRNFEGLSHNDHLCPKFEELIRAILGAYKRHRSSAYDIQGFTDHGADILVSWEDDDGDMQSAALQVKSYREVEQDLKMESGKRQLIPALKSQYVNAMSKHRVGTFYVVLCCDGGKKHRDFVRRVSAEFTSLPGVKIIGPAQAWAFYEMLPGSVVAHCARVLCAADPLLRDVGDMFESKSKAFRWAAINAIVQNLEDKRPLEIDDLEMLDVSAQEESWQEDVEQAIQDLLWSGDLESVDGSTFELSHEAFLPLRALYYDVRARHGLSGGHMVTFLMQITDQSDIP</sequence>
<protein>
    <recommendedName>
        <fullName evidence="3">Restriction endonuclease type IV Mrr domain-containing protein</fullName>
    </recommendedName>
</protein>
<evidence type="ECO:0000313" key="2">
    <source>
        <dbReference type="Proteomes" id="UP001233535"/>
    </source>
</evidence>
<evidence type="ECO:0008006" key="3">
    <source>
        <dbReference type="Google" id="ProtNLM"/>
    </source>
</evidence>
<organism evidence="1 2">
    <name type="scientific">Lysobacter arvi</name>
    <dbReference type="NCBI Taxonomy" id="3038776"/>
    <lineage>
        <taxon>Bacteria</taxon>
        <taxon>Pseudomonadati</taxon>
        <taxon>Pseudomonadota</taxon>
        <taxon>Gammaproteobacteria</taxon>
        <taxon>Lysobacterales</taxon>
        <taxon>Lysobacteraceae</taxon>
        <taxon>Lysobacter</taxon>
    </lineage>
</organism>
<gene>
    <name evidence="1" type="ORF">P8609_14920</name>
</gene>
<evidence type="ECO:0000313" key="1">
    <source>
        <dbReference type="EMBL" id="MDR0184255.1"/>
    </source>
</evidence>